<dbReference type="EMBL" id="HBGF01033355">
    <property type="protein sequence ID" value="CAD9130712.1"/>
    <property type="molecule type" value="Transcribed_RNA"/>
</dbReference>
<gene>
    <name evidence="2" type="ORF">NDES1114_LOCUS22324</name>
</gene>
<dbReference type="AlphaFoldDB" id="A0A7S1MGE1"/>
<evidence type="ECO:0000313" key="2">
    <source>
        <dbReference type="EMBL" id="CAD9130712.1"/>
    </source>
</evidence>
<reference evidence="2" key="1">
    <citation type="submission" date="2021-01" db="EMBL/GenBank/DDBJ databases">
        <authorList>
            <person name="Corre E."/>
            <person name="Pelletier E."/>
            <person name="Niang G."/>
            <person name="Scheremetjew M."/>
            <person name="Finn R."/>
            <person name="Kale V."/>
            <person name="Holt S."/>
            <person name="Cochrane G."/>
            <person name="Meng A."/>
            <person name="Brown T."/>
            <person name="Cohen L."/>
        </authorList>
    </citation>
    <scope>NUCLEOTIDE SEQUENCE</scope>
    <source>
        <strain evidence="2">CCAP 1951/1</strain>
    </source>
</reference>
<dbReference type="InterPro" id="IPR001163">
    <property type="entry name" value="Sm_dom_euk/arc"/>
</dbReference>
<evidence type="ECO:0000259" key="1">
    <source>
        <dbReference type="Pfam" id="PF01423"/>
    </source>
</evidence>
<feature type="domain" description="Sm" evidence="1">
    <location>
        <begin position="19"/>
        <end position="95"/>
    </location>
</feature>
<dbReference type="Pfam" id="PF01423">
    <property type="entry name" value="LSM"/>
    <property type="match status" value="1"/>
</dbReference>
<dbReference type="InterPro" id="IPR010920">
    <property type="entry name" value="LSM_dom_sf"/>
</dbReference>
<organism evidence="2">
    <name type="scientific">Neobodo designis</name>
    <name type="common">Flagellated protozoan</name>
    <name type="synonym">Bodo designis</name>
    <dbReference type="NCBI Taxonomy" id="312471"/>
    <lineage>
        <taxon>Eukaryota</taxon>
        <taxon>Discoba</taxon>
        <taxon>Euglenozoa</taxon>
        <taxon>Kinetoplastea</taxon>
        <taxon>Metakinetoplastina</taxon>
        <taxon>Neobodonida</taxon>
        <taxon>Neobodo</taxon>
    </lineage>
</organism>
<protein>
    <recommendedName>
        <fullName evidence="1">Sm domain-containing protein</fullName>
    </recommendedName>
</protein>
<dbReference type="Gene3D" id="2.30.30.100">
    <property type="match status" value="1"/>
</dbReference>
<dbReference type="SUPFAM" id="SSF50182">
    <property type="entry name" value="Sm-like ribonucleoproteins"/>
    <property type="match status" value="1"/>
</dbReference>
<accession>A0A7S1MGE1</accession>
<name>A0A7S1MGE1_NEODS</name>
<proteinExistence type="predicted"/>
<sequence length="105" mass="10718">MATASAAKIGGGMFVPLQLIEKCVGARLVCLLDDGDEVEGTLVAHDSTCTVVLSDATAFSVARDPPETAGGAPQLTRTPVGKYATLVVNSRHIRVLVPGGLPSTS</sequence>